<dbReference type="Gene3D" id="3.30.200.20">
    <property type="entry name" value="Phosphorylase Kinase, domain 1"/>
    <property type="match status" value="1"/>
</dbReference>
<evidence type="ECO:0000256" key="9">
    <source>
        <dbReference type="ARBA" id="ARBA00022840"/>
    </source>
</evidence>
<evidence type="ECO:0000313" key="17">
    <source>
        <dbReference type="EMBL" id="CAI0427696.1"/>
    </source>
</evidence>
<protein>
    <recommendedName>
        <fullName evidence="2">non-specific serine/threonine protein kinase</fullName>
        <ecNumber evidence="2">2.7.11.1</ecNumber>
    </recommendedName>
</protein>
<dbReference type="InterPro" id="IPR047117">
    <property type="entry name" value="PERK1-13-like"/>
</dbReference>
<comment type="catalytic activity">
    <reaction evidence="12">
        <text>L-threonyl-[protein] + ATP = O-phospho-L-threonyl-[protein] + ADP + H(+)</text>
        <dbReference type="Rhea" id="RHEA:46608"/>
        <dbReference type="Rhea" id="RHEA-COMP:11060"/>
        <dbReference type="Rhea" id="RHEA-COMP:11605"/>
        <dbReference type="ChEBI" id="CHEBI:15378"/>
        <dbReference type="ChEBI" id="CHEBI:30013"/>
        <dbReference type="ChEBI" id="CHEBI:30616"/>
        <dbReference type="ChEBI" id="CHEBI:61977"/>
        <dbReference type="ChEBI" id="CHEBI:456216"/>
        <dbReference type="EC" id="2.7.11.1"/>
    </reaction>
</comment>
<evidence type="ECO:0000256" key="14">
    <source>
        <dbReference type="PROSITE-ProRule" id="PRU10141"/>
    </source>
</evidence>
<evidence type="ECO:0000256" key="15">
    <source>
        <dbReference type="SAM" id="Phobius"/>
    </source>
</evidence>
<dbReference type="PROSITE" id="PS50011">
    <property type="entry name" value="PROTEIN_KINASE_DOM"/>
    <property type="match status" value="1"/>
</dbReference>
<dbReference type="InterPro" id="IPR001245">
    <property type="entry name" value="Ser-Thr/Tyr_kinase_cat_dom"/>
</dbReference>
<evidence type="ECO:0000256" key="8">
    <source>
        <dbReference type="ARBA" id="ARBA00022777"/>
    </source>
</evidence>
<dbReference type="FunFam" id="3.30.200.20:FF:000542">
    <property type="entry name" value="Receptor-like serine/threonine-protein kinase At4g25390"/>
    <property type="match status" value="1"/>
</dbReference>
<evidence type="ECO:0000256" key="6">
    <source>
        <dbReference type="ARBA" id="ARBA00022692"/>
    </source>
</evidence>
<comment type="subcellular location">
    <subcellularLocation>
        <location evidence="1">Cell membrane</location>
        <topology evidence="1">Single-pass membrane protein</topology>
    </subcellularLocation>
</comment>
<evidence type="ECO:0000256" key="10">
    <source>
        <dbReference type="ARBA" id="ARBA00022989"/>
    </source>
</evidence>
<feature type="domain" description="Protein kinase" evidence="16">
    <location>
        <begin position="79"/>
        <end position="365"/>
    </location>
</feature>
<evidence type="ECO:0000259" key="16">
    <source>
        <dbReference type="PROSITE" id="PS50011"/>
    </source>
</evidence>
<name>A0AAV0L0G5_9ROSI</name>
<comment type="catalytic activity">
    <reaction evidence="13">
        <text>L-seryl-[protein] + ATP = O-phospho-L-seryl-[protein] + ADP + H(+)</text>
        <dbReference type="Rhea" id="RHEA:17989"/>
        <dbReference type="Rhea" id="RHEA-COMP:9863"/>
        <dbReference type="Rhea" id="RHEA-COMP:11604"/>
        <dbReference type="ChEBI" id="CHEBI:15378"/>
        <dbReference type="ChEBI" id="CHEBI:29999"/>
        <dbReference type="ChEBI" id="CHEBI:30616"/>
        <dbReference type="ChEBI" id="CHEBI:83421"/>
        <dbReference type="ChEBI" id="CHEBI:456216"/>
        <dbReference type="EC" id="2.7.11.1"/>
    </reaction>
</comment>
<keyword evidence="10 15" id="KW-1133">Transmembrane helix</keyword>
<dbReference type="SUPFAM" id="SSF56112">
    <property type="entry name" value="Protein kinase-like (PK-like)"/>
    <property type="match status" value="1"/>
</dbReference>
<organism evidence="17 18">
    <name type="scientific">Linum tenue</name>
    <dbReference type="NCBI Taxonomy" id="586396"/>
    <lineage>
        <taxon>Eukaryota</taxon>
        <taxon>Viridiplantae</taxon>
        <taxon>Streptophyta</taxon>
        <taxon>Embryophyta</taxon>
        <taxon>Tracheophyta</taxon>
        <taxon>Spermatophyta</taxon>
        <taxon>Magnoliopsida</taxon>
        <taxon>eudicotyledons</taxon>
        <taxon>Gunneridae</taxon>
        <taxon>Pentapetalae</taxon>
        <taxon>rosids</taxon>
        <taxon>fabids</taxon>
        <taxon>Malpighiales</taxon>
        <taxon>Linaceae</taxon>
        <taxon>Linum</taxon>
    </lineage>
</organism>
<dbReference type="EC" id="2.7.11.1" evidence="2"/>
<keyword evidence="6 15" id="KW-0812">Transmembrane</keyword>
<evidence type="ECO:0000256" key="5">
    <source>
        <dbReference type="ARBA" id="ARBA00022679"/>
    </source>
</evidence>
<dbReference type="InterPro" id="IPR011009">
    <property type="entry name" value="Kinase-like_dom_sf"/>
</dbReference>
<gene>
    <name evidence="17" type="ORF">LITE_LOCUS21301</name>
</gene>
<feature type="transmembrane region" description="Helical" evidence="15">
    <location>
        <begin position="17"/>
        <end position="39"/>
    </location>
</feature>
<evidence type="ECO:0000256" key="2">
    <source>
        <dbReference type="ARBA" id="ARBA00012513"/>
    </source>
</evidence>
<dbReference type="GO" id="GO:0004674">
    <property type="term" value="F:protein serine/threonine kinase activity"/>
    <property type="evidence" value="ECO:0007669"/>
    <property type="project" value="UniProtKB-KW"/>
</dbReference>
<comment type="caution">
    <text evidence="17">The sequence shown here is derived from an EMBL/GenBank/DDBJ whole genome shotgun (WGS) entry which is preliminary data.</text>
</comment>
<keyword evidence="9 14" id="KW-0067">ATP-binding</keyword>
<evidence type="ECO:0000256" key="13">
    <source>
        <dbReference type="ARBA" id="ARBA00048679"/>
    </source>
</evidence>
<dbReference type="Pfam" id="PF07714">
    <property type="entry name" value="PK_Tyr_Ser-Thr"/>
    <property type="match status" value="2"/>
</dbReference>
<dbReference type="PROSITE" id="PS00107">
    <property type="entry name" value="PROTEIN_KINASE_ATP"/>
    <property type="match status" value="1"/>
</dbReference>
<dbReference type="EMBL" id="CAMGYJ010000006">
    <property type="protein sequence ID" value="CAI0427696.1"/>
    <property type="molecule type" value="Genomic_DNA"/>
</dbReference>
<reference evidence="17" key="1">
    <citation type="submission" date="2022-08" db="EMBL/GenBank/DDBJ databases">
        <authorList>
            <person name="Gutierrez-Valencia J."/>
        </authorList>
    </citation>
    <scope>NUCLEOTIDE SEQUENCE</scope>
</reference>
<dbReference type="GO" id="GO:0005886">
    <property type="term" value="C:plasma membrane"/>
    <property type="evidence" value="ECO:0007669"/>
    <property type="project" value="UniProtKB-SubCell"/>
</dbReference>
<keyword evidence="11 15" id="KW-0472">Membrane</keyword>
<evidence type="ECO:0000256" key="11">
    <source>
        <dbReference type="ARBA" id="ARBA00023136"/>
    </source>
</evidence>
<keyword evidence="4" id="KW-0723">Serine/threonine-protein kinase</keyword>
<evidence type="ECO:0000256" key="3">
    <source>
        <dbReference type="ARBA" id="ARBA00022475"/>
    </source>
</evidence>
<keyword evidence="5" id="KW-0808">Transferase</keyword>
<dbReference type="InterPro" id="IPR017441">
    <property type="entry name" value="Protein_kinase_ATP_BS"/>
</dbReference>
<keyword evidence="8" id="KW-0418">Kinase</keyword>
<feature type="binding site" evidence="14">
    <location>
        <position position="107"/>
    </location>
    <ligand>
        <name>ATP</name>
        <dbReference type="ChEBI" id="CHEBI:30616"/>
    </ligand>
</feature>
<keyword evidence="7 14" id="KW-0547">Nucleotide-binding</keyword>
<dbReference type="PANTHER" id="PTHR47982">
    <property type="entry name" value="PROLINE-RICH RECEPTOR-LIKE PROTEIN KINASE PERK4"/>
    <property type="match status" value="1"/>
</dbReference>
<dbReference type="Gene3D" id="1.10.510.10">
    <property type="entry name" value="Transferase(Phosphotransferase) domain 1"/>
    <property type="match status" value="1"/>
</dbReference>
<proteinExistence type="predicted"/>
<evidence type="ECO:0000256" key="7">
    <source>
        <dbReference type="ARBA" id="ARBA00022741"/>
    </source>
</evidence>
<dbReference type="AlphaFoldDB" id="A0AAV0L0G5"/>
<sequence length="365" mass="39491">MPDSNIPSPPPDTGAKIVATFVIVAVVVLVIVGVASCFWKQCYPTTGSDATPIAPPKTGTPSSSGTFTYEELARATDGFSDRNFLGRGGFGSVHRGVLAGGQLVAVKMLAHGSSQGEREFRGEVEIISRIHHRHLVSLVGYCVSGDRRLLVYELVPNNTLKFHLRGDEGRPVLDWPSRFKIAVGAARGITYLHEDCKSVMAYLDPEYATSGILTAKSDVFSFGVILLELITGRLPVEPPRDSSMCLDLNLAIWAAPRLIRAMEDENYDELVSAELRGTYPLEQMSSMAACAAACVRPSSVQRPQMSQVVLALLGKIPLEDLRAEVISESSYEITVDSNSTVAESLPATLFPSHIRSHEFTTPASI</sequence>
<evidence type="ECO:0000256" key="12">
    <source>
        <dbReference type="ARBA" id="ARBA00047899"/>
    </source>
</evidence>
<dbReference type="GO" id="GO:0005524">
    <property type="term" value="F:ATP binding"/>
    <property type="evidence" value="ECO:0007669"/>
    <property type="project" value="UniProtKB-UniRule"/>
</dbReference>
<keyword evidence="18" id="KW-1185">Reference proteome</keyword>
<accession>A0AAV0L0G5</accession>
<evidence type="ECO:0000256" key="4">
    <source>
        <dbReference type="ARBA" id="ARBA00022527"/>
    </source>
</evidence>
<dbReference type="Proteomes" id="UP001154282">
    <property type="component" value="Unassembled WGS sequence"/>
</dbReference>
<dbReference type="InterPro" id="IPR000719">
    <property type="entry name" value="Prot_kinase_dom"/>
</dbReference>
<dbReference type="PANTHER" id="PTHR47982:SF35">
    <property type="entry name" value="PROLINE-RICH RECEPTOR-LIKE PROTEIN KINASE PERK1-RELATED"/>
    <property type="match status" value="1"/>
</dbReference>
<keyword evidence="3" id="KW-1003">Cell membrane</keyword>
<evidence type="ECO:0000313" key="18">
    <source>
        <dbReference type="Proteomes" id="UP001154282"/>
    </source>
</evidence>
<evidence type="ECO:0000256" key="1">
    <source>
        <dbReference type="ARBA" id="ARBA00004162"/>
    </source>
</evidence>